<evidence type="ECO:0000313" key="3">
    <source>
        <dbReference type="EMBL" id="MDO5969040.1"/>
    </source>
</evidence>
<reference evidence="3" key="1">
    <citation type="submission" date="2023-07" db="EMBL/GenBank/DDBJ databases">
        <title>Two novel species in the genus Flavivirga.</title>
        <authorList>
            <person name="Kwon K."/>
        </authorList>
    </citation>
    <scope>NUCLEOTIDE SEQUENCE</scope>
    <source>
        <strain evidence="3">KCTC 52353</strain>
    </source>
</reference>
<dbReference type="Proteomes" id="UP001176883">
    <property type="component" value="Unassembled WGS sequence"/>
</dbReference>
<protein>
    <submittedName>
        <fullName evidence="3">Aminotransferase class V-fold PLP-dependent enzyme</fullName>
    </submittedName>
</protein>
<feature type="domain" description="Aminotransferase class V" evidence="2">
    <location>
        <begin position="46"/>
        <end position="455"/>
    </location>
</feature>
<evidence type="ECO:0000256" key="1">
    <source>
        <dbReference type="ARBA" id="ARBA00022898"/>
    </source>
</evidence>
<dbReference type="RefSeq" id="WP_303276727.1">
    <property type="nucleotide sequence ID" value="NZ_JAUOEK010000063.1"/>
</dbReference>
<evidence type="ECO:0000259" key="2">
    <source>
        <dbReference type="Pfam" id="PF00266"/>
    </source>
</evidence>
<keyword evidence="1" id="KW-0663">Pyridoxal phosphate</keyword>
<accession>A0ABT8W7E2</accession>
<dbReference type="GO" id="GO:0008483">
    <property type="term" value="F:transaminase activity"/>
    <property type="evidence" value="ECO:0007669"/>
    <property type="project" value="UniProtKB-KW"/>
</dbReference>
<dbReference type="Gene3D" id="3.40.640.10">
    <property type="entry name" value="Type I PLP-dependent aspartate aminotransferase-like (Major domain)"/>
    <property type="match status" value="1"/>
</dbReference>
<dbReference type="SUPFAM" id="SSF53383">
    <property type="entry name" value="PLP-dependent transferases"/>
    <property type="match status" value="1"/>
</dbReference>
<dbReference type="InterPro" id="IPR000192">
    <property type="entry name" value="Aminotrans_V_dom"/>
</dbReference>
<comment type="caution">
    <text evidence="3">The sequence shown here is derived from an EMBL/GenBank/DDBJ whole genome shotgun (WGS) entry which is preliminary data.</text>
</comment>
<gene>
    <name evidence="3" type="ORF">Q4Q35_04395</name>
</gene>
<dbReference type="InterPro" id="IPR015424">
    <property type="entry name" value="PyrdxlP-dep_Trfase"/>
</dbReference>
<dbReference type="Gene3D" id="3.90.1150.10">
    <property type="entry name" value="Aspartate Aminotransferase, domain 1"/>
    <property type="match status" value="1"/>
</dbReference>
<evidence type="ECO:0000313" key="4">
    <source>
        <dbReference type="Proteomes" id="UP001176883"/>
    </source>
</evidence>
<dbReference type="InterPro" id="IPR015422">
    <property type="entry name" value="PyrdxlP-dep_Trfase_small"/>
</dbReference>
<dbReference type="InterPro" id="IPR015421">
    <property type="entry name" value="PyrdxlP-dep_Trfase_major"/>
</dbReference>
<keyword evidence="4" id="KW-1185">Reference proteome</keyword>
<dbReference type="PANTHER" id="PTHR43586">
    <property type="entry name" value="CYSTEINE DESULFURASE"/>
    <property type="match status" value="1"/>
</dbReference>
<name>A0ABT8W7E2_9FLAO</name>
<keyword evidence="3" id="KW-0808">Transferase</keyword>
<sequence length="503" mass="56804">MIKTIKNKLTPKTNDSTLEDYFKSFRNNIVGNNESFESPYGKQKIIYADWTASGRLYRPIEEKLLNEIGPFVANTHTETSITGSAMTLAYHNARNIIKKHVNASEEDVLITVGTGMTGAINKFQRILGLKLNENLKDHTQVPEALKPIIFVSHMEHHSNQTSWLETIARVEVIPSNEVGLPCVKNLKKLIAKYQDCPIKIAAITGCSNVTGIRTNYHEVAKIMHQNNGLCFVDFACSAPYIDIDMHPKDEETYLDAITFSPHKFLGGPGASGVLIFNKKLYKNLVPDNPGGGTVSYTNPWGDHDYIDDIETREDGGTPGFLQAIKIALSIELKEKMGVINILDREHELNAIIFDKLRAIENLTILAPEHTDRLGVFSFYIEDVHYNLIVKLLNDRFGVQTRGGCSCAGTYGHYLLNVDESTSKSIEQKILEGCLIERPGWVRMSIHPTMTNEDIHFICDAIKKVAENYESWGKDYEYNAIKNEFIHKGNYNIEKEITEDWFKL</sequence>
<proteinExistence type="predicted"/>
<organism evidence="3 4">
    <name type="scientific">Flavivirga aquimarina</name>
    <dbReference type="NCBI Taxonomy" id="2027862"/>
    <lineage>
        <taxon>Bacteria</taxon>
        <taxon>Pseudomonadati</taxon>
        <taxon>Bacteroidota</taxon>
        <taxon>Flavobacteriia</taxon>
        <taxon>Flavobacteriales</taxon>
        <taxon>Flavobacteriaceae</taxon>
        <taxon>Flavivirga</taxon>
    </lineage>
</organism>
<dbReference type="Pfam" id="PF00266">
    <property type="entry name" value="Aminotran_5"/>
    <property type="match status" value="1"/>
</dbReference>
<dbReference type="PANTHER" id="PTHR43586:SF8">
    <property type="entry name" value="CYSTEINE DESULFURASE 1, CHLOROPLASTIC"/>
    <property type="match status" value="1"/>
</dbReference>
<dbReference type="EMBL" id="JAUOEK010000063">
    <property type="protein sequence ID" value="MDO5969040.1"/>
    <property type="molecule type" value="Genomic_DNA"/>
</dbReference>
<keyword evidence="3" id="KW-0032">Aminotransferase</keyword>